<dbReference type="AlphaFoldDB" id="A0AAX2F2X1"/>
<keyword evidence="1" id="KW-0175">Coiled coil</keyword>
<comment type="caution">
    <text evidence="2">The sequence shown here is derived from an EMBL/GenBank/DDBJ whole genome shotgun (WGS) entry which is preliminary data.</text>
</comment>
<gene>
    <name evidence="2" type="ORF">SAMN05444364_1088</name>
</gene>
<evidence type="ECO:0000256" key="1">
    <source>
        <dbReference type="SAM" id="Coils"/>
    </source>
</evidence>
<name>A0AAX2F2X1_9BACT</name>
<keyword evidence="3" id="KW-1185">Reference proteome</keyword>
<feature type="coiled-coil region" evidence="1">
    <location>
        <begin position="163"/>
        <end position="193"/>
    </location>
</feature>
<organism evidence="2 3">
    <name type="scientific">Prevotella scopos JCM 17725</name>
    <dbReference type="NCBI Taxonomy" id="1236518"/>
    <lineage>
        <taxon>Bacteria</taxon>
        <taxon>Pseudomonadati</taxon>
        <taxon>Bacteroidota</taxon>
        <taxon>Bacteroidia</taxon>
        <taxon>Bacteroidales</taxon>
        <taxon>Prevotellaceae</taxon>
        <taxon>Prevotella</taxon>
    </lineage>
</organism>
<evidence type="ECO:0000313" key="2">
    <source>
        <dbReference type="EMBL" id="SHF74863.1"/>
    </source>
</evidence>
<reference evidence="2 3" key="1">
    <citation type="submission" date="2016-11" db="EMBL/GenBank/DDBJ databases">
        <authorList>
            <person name="Varghese N."/>
            <person name="Submissions S."/>
        </authorList>
    </citation>
    <scope>NUCLEOTIDE SEQUENCE [LARGE SCALE GENOMIC DNA]</scope>
    <source>
        <strain evidence="2 3">DSM 22613</strain>
    </source>
</reference>
<protein>
    <recommendedName>
        <fullName evidence="4">DUF4391 domain-containing protein</fullName>
    </recommendedName>
</protein>
<dbReference type="EMBL" id="FQWA01000008">
    <property type="protein sequence ID" value="SHF74863.1"/>
    <property type="molecule type" value="Genomic_DNA"/>
</dbReference>
<accession>A0AAX2F2X1</accession>
<evidence type="ECO:0000313" key="3">
    <source>
        <dbReference type="Proteomes" id="UP000184105"/>
    </source>
</evidence>
<proteinExistence type="predicted"/>
<evidence type="ECO:0008006" key="4">
    <source>
        <dbReference type="Google" id="ProtNLM"/>
    </source>
</evidence>
<sequence length="219" mass="25289">MNTDNPLNFPTSTIVAKNVPKNAFYKRAKAQRTTALRTFLTEAFEHILWLYKLHPSTLNIADGQQVHEIDVFYCKMRTTKIDEKLLGELDMLLPRHTLYIIDRDGSTDLMMFPKTINAQGHIAQNGKMEAWTNVELSATPLTITGHDMDMLYGDFLGKLSHLNTRTEAEYAKAAEQRQQQELLKRQYAALQKKIKSEKQFSRQLEMNRELKALKDKMAL</sequence>
<dbReference type="InterPro" id="IPR025503">
    <property type="entry name" value="DUF4391"/>
</dbReference>
<dbReference type="Proteomes" id="UP000184105">
    <property type="component" value="Unassembled WGS sequence"/>
</dbReference>
<dbReference type="Pfam" id="PF14335">
    <property type="entry name" value="DUF4391"/>
    <property type="match status" value="1"/>
</dbReference>
<dbReference type="RefSeq" id="WP_025839386.1">
    <property type="nucleotide sequence ID" value="NZ_BAKP01000038.1"/>
</dbReference>